<name>E9NIF3_9CAUD</name>
<sequence>MGCDIHCYSEKRNKETGKWELIPEMIKEIDGDYTDYQTDQILSNRNYMLFSILADVRNYGLNAYCIISEPKGLPEDVSNEVKEMSDYWDCDGHSHSWHTLKDLLDHSAKFKNERRLLEIFPEDLTEEWYLNQINECIQQADELNIEPENYRIVFWFDN</sequence>
<dbReference type="EMBL" id="HQ641380">
    <property type="protein sequence ID" value="ADU79179.1"/>
    <property type="molecule type" value="Genomic_DNA"/>
</dbReference>
<accession>E9NIF3</accession>
<proteinExistence type="predicted"/>
<keyword evidence="2" id="KW-1185">Reference proteome</keyword>
<dbReference type="Proteomes" id="UP000007263">
    <property type="component" value="Segment"/>
</dbReference>
<evidence type="ECO:0000313" key="2">
    <source>
        <dbReference type="Proteomes" id="UP000007263"/>
    </source>
</evidence>
<dbReference type="GeneID" id="14006807"/>
<dbReference type="OrthoDB" id="27763at10239"/>
<evidence type="ECO:0000313" key="1">
    <source>
        <dbReference type="EMBL" id="ADU79179.1"/>
    </source>
</evidence>
<dbReference type="RefSeq" id="YP_007003151.1">
    <property type="nucleotide sequence ID" value="NC_019485.1"/>
</dbReference>
<reference evidence="1 2" key="1">
    <citation type="submission" date="2010-11" db="EMBL/GenBank/DDBJ databases">
        <title>Complete nucleotide sequence of the bacteriophage EcP1, a new member of the N4-like viruses.</title>
        <authorList>
            <person name="Zhu J."/>
            <person name="Rao X."/>
            <person name="Tan Y."/>
            <person name="Hu Z."/>
            <person name="Xiong K."/>
            <person name="Chen Z."/>
            <person name="Li S."/>
            <person name="Yang J."/>
            <person name="Jin X."/>
            <person name="Chen Y."/>
            <person name="Hu F."/>
        </authorList>
    </citation>
    <scope>NUCLEOTIDE SEQUENCE [LARGE SCALE GENOMIC DNA]</scope>
</reference>
<dbReference type="KEGG" id="vg:14006807"/>
<organism evidence="1 2">
    <name type="scientific">Enterobacter phage EcP1</name>
    <dbReference type="NCBI Taxonomy" id="942016"/>
    <lineage>
        <taxon>Viruses</taxon>
        <taxon>Duplodnaviria</taxon>
        <taxon>Heunggongvirae</taxon>
        <taxon>Uroviricota</taxon>
        <taxon>Caudoviricetes</taxon>
        <taxon>Schitoviridae</taxon>
        <taxon>Eceepunavirus</taxon>
        <taxon>Eceepunavirus EcP1</taxon>
    </lineage>
</organism>
<gene>
    <name evidence="1" type="ORF">EcP1_gp28</name>
</gene>
<protein>
    <submittedName>
        <fullName evidence="1">Uncharacterized protein</fullName>
    </submittedName>
</protein>